<comment type="caution">
    <text evidence="1">The sequence shown here is derived from an EMBL/GenBank/DDBJ whole genome shotgun (WGS) entry which is preliminary data.</text>
</comment>
<keyword evidence="2" id="KW-1185">Reference proteome</keyword>
<accession>A0A4Y2UCA0</accession>
<name>A0A4Y2UCA0_ARAVE</name>
<evidence type="ECO:0000313" key="1">
    <source>
        <dbReference type="EMBL" id="GBO10669.1"/>
    </source>
</evidence>
<dbReference type="AlphaFoldDB" id="A0A4Y2UCA0"/>
<sequence>MRKIRGQVILFHTFTPARTSGGLHLDFPLGGAYHPWLAFRCPIRRRVPPMARTDMSHQEVHTTRGLHLDVPSDGAYQRWHALIYPIRRRIPPVARTSVFHQAVCTTNDSVRLATRKNSRYFKIKIMEI</sequence>
<gene>
    <name evidence="1" type="ORF">AVEN_187207_1</name>
</gene>
<evidence type="ECO:0000313" key="2">
    <source>
        <dbReference type="Proteomes" id="UP000499080"/>
    </source>
</evidence>
<dbReference type="EMBL" id="BGPR01035714">
    <property type="protein sequence ID" value="GBO10669.1"/>
    <property type="molecule type" value="Genomic_DNA"/>
</dbReference>
<proteinExistence type="predicted"/>
<protein>
    <submittedName>
        <fullName evidence="1">Uncharacterized protein</fullName>
    </submittedName>
</protein>
<dbReference type="Proteomes" id="UP000499080">
    <property type="component" value="Unassembled WGS sequence"/>
</dbReference>
<reference evidence="1 2" key="1">
    <citation type="journal article" date="2019" name="Sci. Rep.">
        <title>Orb-weaving spider Araneus ventricosus genome elucidates the spidroin gene catalogue.</title>
        <authorList>
            <person name="Kono N."/>
            <person name="Nakamura H."/>
            <person name="Ohtoshi R."/>
            <person name="Moran D.A.P."/>
            <person name="Shinohara A."/>
            <person name="Yoshida Y."/>
            <person name="Fujiwara M."/>
            <person name="Mori M."/>
            <person name="Tomita M."/>
            <person name="Arakawa K."/>
        </authorList>
    </citation>
    <scope>NUCLEOTIDE SEQUENCE [LARGE SCALE GENOMIC DNA]</scope>
</reference>
<organism evidence="1 2">
    <name type="scientific">Araneus ventricosus</name>
    <name type="common">Orbweaver spider</name>
    <name type="synonym">Epeira ventricosa</name>
    <dbReference type="NCBI Taxonomy" id="182803"/>
    <lineage>
        <taxon>Eukaryota</taxon>
        <taxon>Metazoa</taxon>
        <taxon>Ecdysozoa</taxon>
        <taxon>Arthropoda</taxon>
        <taxon>Chelicerata</taxon>
        <taxon>Arachnida</taxon>
        <taxon>Araneae</taxon>
        <taxon>Araneomorphae</taxon>
        <taxon>Entelegynae</taxon>
        <taxon>Araneoidea</taxon>
        <taxon>Araneidae</taxon>
        <taxon>Araneus</taxon>
    </lineage>
</organism>